<dbReference type="GeneID" id="18922937"/>
<accession>F4RM15</accession>
<dbReference type="InParanoid" id="F4RM15"/>
<evidence type="ECO:0000256" key="1">
    <source>
        <dbReference type="SAM" id="MobiDB-lite"/>
    </source>
</evidence>
<protein>
    <recommendedName>
        <fullName evidence="2">CxC5 like cysteine cluster associated with KDZ domain-containing protein</fullName>
    </recommendedName>
</protein>
<dbReference type="VEuPathDB" id="FungiDB:MELLADRAFT_106601"/>
<evidence type="ECO:0000259" key="2">
    <source>
        <dbReference type="Pfam" id="PF18718"/>
    </source>
</evidence>
<dbReference type="RefSeq" id="XP_007410107.1">
    <property type="nucleotide sequence ID" value="XM_007410045.1"/>
</dbReference>
<dbReference type="EMBL" id="GL883107">
    <property type="protein sequence ID" value="EGG06667.1"/>
    <property type="molecule type" value="Genomic_DNA"/>
</dbReference>
<dbReference type="Proteomes" id="UP000001072">
    <property type="component" value="Unassembled WGS sequence"/>
</dbReference>
<keyword evidence="4" id="KW-1185">Reference proteome</keyword>
<name>F4RM15_MELLP</name>
<dbReference type="Pfam" id="PF18718">
    <property type="entry name" value="CxC5"/>
    <property type="match status" value="1"/>
</dbReference>
<organism evidence="4">
    <name type="scientific">Melampsora larici-populina (strain 98AG31 / pathotype 3-4-7)</name>
    <name type="common">Poplar leaf rust fungus</name>
    <dbReference type="NCBI Taxonomy" id="747676"/>
    <lineage>
        <taxon>Eukaryota</taxon>
        <taxon>Fungi</taxon>
        <taxon>Dikarya</taxon>
        <taxon>Basidiomycota</taxon>
        <taxon>Pucciniomycotina</taxon>
        <taxon>Pucciniomycetes</taxon>
        <taxon>Pucciniales</taxon>
        <taxon>Melampsoraceae</taxon>
        <taxon>Melampsora</taxon>
    </lineage>
</organism>
<reference evidence="4" key="1">
    <citation type="journal article" date="2011" name="Proc. Natl. Acad. Sci. U.S.A.">
        <title>Obligate biotrophy features unraveled by the genomic analysis of rust fungi.</title>
        <authorList>
            <person name="Duplessis S."/>
            <person name="Cuomo C.A."/>
            <person name="Lin Y.-C."/>
            <person name="Aerts A."/>
            <person name="Tisserant E."/>
            <person name="Veneault-Fourrey C."/>
            <person name="Joly D.L."/>
            <person name="Hacquard S."/>
            <person name="Amselem J."/>
            <person name="Cantarel B.L."/>
            <person name="Chiu R."/>
            <person name="Coutinho P.M."/>
            <person name="Feau N."/>
            <person name="Field M."/>
            <person name="Frey P."/>
            <person name="Gelhaye E."/>
            <person name="Goldberg J."/>
            <person name="Grabherr M.G."/>
            <person name="Kodira C.D."/>
            <person name="Kohler A."/>
            <person name="Kuees U."/>
            <person name="Lindquist E.A."/>
            <person name="Lucas S.M."/>
            <person name="Mago R."/>
            <person name="Mauceli E."/>
            <person name="Morin E."/>
            <person name="Murat C."/>
            <person name="Pangilinan J.L."/>
            <person name="Park R."/>
            <person name="Pearson M."/>
            <person name="Quesneville H."/>
            <person name="Rouhier N."/>
            <person name="Sakthikumar S."/>
            <person name="Salamov A.A."/>
            <person name="Schmutz J."/>
            <person name="Selles B."/>
            <person name="Shapiro H."/>
            <person name="Tanguay P."/>
            <person name="Tuskan G.A."/>
            <person name="Henrissat B."/>
            <person name="Van de Peer Y."/>
            <person name="Rouze P."/>
            <person name="Ellis J.G."/>
            <person name="Dodds P.N."/>
            <person name="Schein J.E."/>
            <person name="Zhong S."/>
            <person name="Hamelin R.C."/>
            <person name="Grigoriev I.V."/>
            <person name="Szabo L.J."/>
            <person name="Martin F."/>
        </authorList>
    </citation>
    <scope>NUCLEOTIDE SEQUENCE [LARGE SCALE GENOMIC DNA]</scope>
    <source>
        <strain evidence="4">98AG31 / pathotype 3-4-7</strain>
    </source>
</reference>
<evidence type="ECO:0000313" key="4">
    <source>
        <dbReference type="Proteomes" id="UP000001072"/>
    </source>
</evidence>
<dbReference type="KEGG" id="mlr:MELLADRAFT_106601"/>
<gene>
    <name evidence="3" type="ORF">MELLADRAFT_106601</name>
</gene>
<evidence type="ECO:0000313" key="3">
    <source>
        <dbReference type="EMBL" id="EGG06667.1"/>
    </source>
</evidence>
<sequence>MGREDDYLHVLCHYYMSRRLAYMFRVLQMLAHSKLTAITWYGQCVAFQPGQLVQHDVCRRYTCSDFHRWPTVYSVDVRGSVSAWSDPSFSDEARGPSRYSAGGQLKRCGQHTF</sequence>
<dbReference type="AlphaFoldDB" id="F4RM15"/>
<proteinExistence type="predicted"/>
<dbReference type="HOGENOM" id="CLU_2134060_0_0_1"/>
<dbReference type="InterPro" id="IPR041539">
    <property type="entry name" value="CxC5"/>
</dbReference>
<feature type="region of interest" description="Disordered" evidence="1">
    <location>
        <begin position="83"/>
        <end position="113"/>
    </location>
</feature>
<feature type="domain" description="CxC5 like cysteine cluster associated with KDZ" evidence="2">
    <location>
        <begin position="3"/>
        <end position="40"/>
    </location>
</feature>